<name>A0ABV8AIB9_9FLAO</name>
<dbReference type="EMBL" id="JBHSAT010000020">
    <property type="protein sequence ID" value="MFC3877798.1"/>
    <property type="molecule type" value="Genomic_DNA"/>
</dbReference>
<dbReference type="RefSeq" id="WP_386100902.1">
    <property type="nucleotide sequence ID" value="NZ_JBHSAT010000020.1"/>
</dbReference>
<evidence type="ECO:0000313" key="2">
    <source>
        <dbReference type="Proteomes" id="UP001595812"/>
    </source>
</evidence>
<keyword evidence="1" id="KW-0413">Isomerase</keyword>
<reference evidence="2" key="1">
    <citation type="journal article" date="2019" name="Int. J. Syst. Evol. Microbiol.">
        <title>The Global Catalogue of Microorganisms (GCM) 10K type strain sequencing project: providing services to taxonomists for standard genome sequencing and annotation.</title>
        <authorList>
            <consortium name="The Broad Institute Genomics Platform"/>
            <consortium name="The Broad Institute Genome Sequencing Center for Infectious Disease"/>
            <person name="Wu L."/>
            <person name="Ma J."/>
        </authorList>
    </citation>
    <scope>NUCLEOTIDE SEQUENCE [LARGE SCALE GENOMIC DNA]</scope>
    <source>
        <strain evidence="2">CECT 8979</strain>
    </source>
</reference>
<dbReference type="Proteomes" id="UP001595812">
    <property type="component" value="Unassembled WGS sequence"/>
</dbReference>
<proteinExistence type="predicted"/>
<gene>
    <name evidence="1" type="ORF">ACFOSX_11235</name>
</gene>
<organism evidence="1 2">
    <name type="scientific">Winogradskyella maritima</name>
    <dbReference type="NCBI Taxonomy" id="1517766"/>
    <lineage>
        <taxon>Bacteria</taxon>
        <taxon>Pseudomonadati</taxon>
        <taxon>Bacteroidota</taxon>
        <taxon>Flavobacteriia</taxon>
        <taxon>Flavobacteriales</taxon>
        <taxon>Flavobacteriaceae</taxon>
        <taxon>Winogradskyella</taxon>
    </lineage>
</organism>
<dbReference type="GO" id="GO:0016853">
    <property type="term" value="F:isomerase activity"/>
    <property type="evidence" value="ECO:0007669"/>
    <property type="project" value="UniProtKB-KW"/>
</dbReference>
<keyword evidence="2" id="KW-1185">Reference proteome</keyword>
<protein>
    <submittedName>
        <fullName evidence="1">Peptidyl-prolyl cis-trans isomerase</fullName>
    </submittedName>
</protein>
<comment type="caution">
    <text evidence="1">The sequence shown here is derived from an EMBL/GenBank/DDBJ whole genome shotgun (WGS) entry which is preliminary data.</text>
</comment>
<evidence type="ECO:0000313" key="1">
    <source>
        <dbReference type="EMBL" id="MFC3877798.1"/>
    </source>
</evidence>
<accession>A0ABV8AIB9</accession>
<sequence>MRKRVIIIILISLLGYVSCKKDDRSEGAIARVGDNYLYTEDVQNLLPANVSDDDSVQIVTSYINKWASNLLLLDNAKLNLEEDKQARFEQLVNQYKVDLYTKSYLEALVKKNIDTAVNASETEAYFEANKESFKLNDELLRLRYISLPQNAVNLSDLKTRFQRFNSEDKKVLDSISTQFRAYSLNDSIWVRASQVIEKVPALDTGDKDQLLKKSNFIQLKDSLNLYLMQINDVLLRNDYAPLEYVKPSIKQIVINKRKLELIKQLENDIRTDAIKNKQFEVFN</sequence>